<keyword evidence="3" id="KW-1185">Reference proteome</keyword>
<name>A0A8B8EUK4_CRAVI</name>
<keyword evidence="1" id="KW-0106">Calcium</keyword>
<dbReference type="AlphaFoldDB" id="A0A8B8EUK4"/>
<feature type="domain" description="EF-hand" evidence="2">
    <location>
        <begin position="13"/>
        <end position="48"/>
    </location>
</feature>
<dbReference type="PROSITE" id="PS50222">
    <property type="entry name" value="EF_HAND_2"/>
    <property type="match status" value="1"/>
</dbReference>
<evidence type="ECO:0000313" key="3">
    <source>
        <dbReference type="Proteomes" id="UP000694844"/>
    </source>
</evidence>
<dbReference type="OrthoDB" id="6092031at2759"/>
<organism evidence="3 4">
    <name type="scientific">Crassostrea virginica</name>
    <name type="common">Eastern oyster</name>
    <dbReference type="NCBI Taxonomy" id="6565"/>
    <lineage>
        <taxon>Eukaryota</taxon>
        <taxon>Metazoa</taxon>
        <taxon>Spiralia</taxon>
        <taxon>Lophotrochozoa</taxon>
        <taxon>Mollusca</taxon>
        <taxon>Bivalvia</taxon>
        <taxon>Autobranchia</taxon>
        <taxon>Pteriomorphia</taxon>
        <taxon>Ostreida</taxon>
        <taxon>Ostreoidea</taxon>
        <taxon>Ostreidae</taxon>
        <taxon>Crassostrea</taxon>
    </lineage>
</organism>
<evidence type="ECO:0000259" key="2">
    <source>
        <dbReference type="PROSITE" id="PS50222"/>
    </source>
</evidence>
<dbReference type="PROSITE" id="PS00018">
    <property type="entry name" value="EF_HAND_1"/>
    <property type="match status" value="1"/>
</dbReference>
<dbReference type="GO" id="GO:0005509">
    <property type="term" value="F:calcium ion binding"/>
    <property type="evidence" value="ECO:0007669"/>
    <property type="project" value="InterPro"/>
</dbReference>
<gene>
    <name evidence="4" type="primary">LOC111136791</name>
</gene>
<accession>A0A8B8EUK4</accession>
<dbReference type="Proteomes" id="UP000694844">
    <property type="component" value="Chromosome 5"/>
</dbReference>
<dbReference type="RefSeq" id="XP_022343607.1">
    <property type="nucleotide sequence ID" value="XM_022487899.1"/>
</dbReference>
<protein>
    <submittedName>
        <fullName evidence="4">Sarcoplasmic calcium-binding protein-like isoform X1</fullName>
    </submittedName>
</protein>
<dbReference type="InterPro" id="IPR002048">
    <property type="entry name" value="EF_hand_dom"/>
</dbReference>
<dbReference type="KEGG" id="cvn:111136791"/>
<dbReference type="SUPFAM" id="SSF47473">
    <property type="entry name" value="EF-hand"/>
    <property type="match status" value="1"/>
</dbReference>
<dbReference type="Gene3D" id="1.10.238.10">
    <property type="entry name" value="EF-hand"/>
    <property type="match status" value="1"/>
</dbReference>
<dbReference type="InterPro" id="IPR018247">
    <property type="entry name" value="EF_Hand_1_Ca_BS"/>
</dbReference>
<dbReference type="InterPro" id="IPR011992">
    <property type="entry name" value="EF-hand-dom_pair"/>
</dbReference>
<evidence type="ECO:0000313" key="4">
    <source>
        <dbReference type="RefSeq" id="XP_022343607.1"/>
    </source>
</evidence>
<proteinExistence type="predicted"/>
<evidence type="ECO:0000256" key="1">
    <source>
        <dbReference type="ARBA" id="ARBA00022837"/>
    </source>
</evidence>
<reference evidence="4" key="1">
    <citation type="submission" date="2025-08" db="UniProtKB">
        <authorList>
            <consortium name="RefSeq"/>
        </authorList>
    </citation>
    <scope>IDENTIFICATION</scope>
    <source>
        <tissue evidence="4">Whole sample</tissue>
    </source>
</reference>
<sequence length="188" mass="21822">MGSFSIQTDIMEYLKSKWRIWFRSLDGDHDNKITNEDMNMSAKKFEEIRKLIGDKGPSGSEFDNTNWWNNYIFRKGPGVAMTMDEFVGALEDYYQKDKAAFRQEMERCFGDISAFVTDNMDRPIQEQEFAFGFKVFGQEDAGQVSKAYQLFTAAHGQPTVRHIVDAWVQFIVDDDENKQDMIKEAFGN</sequence>
<dbReference type="GeneID" id="111136791"/>